<dbReference type="SUPFAM" id="SSF56112">
    <property type="entry name" value="Protein kinase-like (PK-like)"/>
    <property type="match status" value="1"/>
</dbReference>
<evidence type="ECO:0000256" key="7">
    <source>
        <dbReference type="ARBA" id="ARBA00023180"/>
    </source>
</evidence>
<gene>
    <name evidence="10" type="ORF">ACJRO7_014974</name>
</gene>
<sequence>MSSFKYDFIKFNKDPPIHSGHVSEPINLRRDGFSAPVIISGVVGIATAAAVVYFLIKCLKKAIPSYAREATHVVHSSPSWVISVAPIAISPVHNWEVPDQFGTLERFLKPTRFSSEQLAVIPEITPPCSVPVLTDLYTKVNRLKLNCSMVEVSAIRRTHHINLIKLYGFCFDPTTMAFVYVYMENGSLDRFLFGDKSTINWCKMNEIAVGGVDGSRIIHYDIKPGNILLDGNLTPKVVDFGLAKFHNRGSNRILLMGFYGTLGYVAPKIWKSYPITYKWDVYSFGMLLFEIVGRRRNHNPNQSESRQWLPRLTWDMLQNGELLVMVSLCGVLEGAQEKALRMLKVALLCIQYKPEARPAMSTVVKMLDGDMEIPTPKYPFEYLDPAKPYQLSENGRKWDSESSAFEDRVF</sequence>
<evidence type="ECO:0000256" key="3">
    <source>
        <dbReference type="ARBA" id="ARBA00022692"/>
    </source>
</evidence>
<keyword evidence="6 8" id="KW-0472">Membrane</keyword>
<keyword evidence="7" id="KW-0325">Glycoprotein</keyword>
<dbReference type="EMBL" id="JBJKBG010000003">
    <property type="protein sequence ID" value="KAL3745958.1"/>
    <property type="molecule type" value="Genomic_DNA"/>
</dbReference>
<feature type="domain" description="Protein kinase" evidence="9">
    <location>
        <begin position="53"/>
        <end position="381"/>
    </location>
</feature>
<dbReference type="InterPro" id="IPR008271">
    <property type="entry name" value="Ser/Thr_kinase_AS"/>
</dbReference>
<evidence type="ECO:0000313" key="10">
    <source>
        <dbReference type="EMBL" id="KAL3745958.1"/>
    </source>
</evidence>
<dbReference type="InterPro" id="IPR045874">
    <property type="entry name" value="LRK10/LRL21-25-like"/>
</dbReference>
<name>A0ABD3L5W2_EUCGL</name>
<dbReference type="GO" id="GO:0004674">
    <property type="term" value="F:protein serine/threonine kinase activity"/>
    <property type="evidence" value="ECO:0007669"/>
    <property type="project" value="UniProtKB-KW"/>
</dbReference>
<comment type="subcellular location">
    <subcellularLocation>
        <location evidence="1">Membrane</location>
        <topology evidence="1">Single-pass type I membrane protein</topology>
    </subcellularLocation>
</comment>
<dbReference type="PROSITE" id="PS50011">
    <property type="entry name" value="PROTEIN_KINASE_DOM"/>
    <property type="match status" value="1"/>
</dbReference>
<reference evidence="10 11" key="1">
    <citation type="submission" date="2024-11" db="EMBL/GenBank/DDBJ databases">
        <title>Chromosome-level genome assembly of Eucalyptus globulus Labill. provides insights into its genome evolution.</title>
        <authorList>
            <person name="Li X."/>
        </authorList>
    </citation>
    <scope>NUCLEOTIDE SEQUENCE [LARGE SCALE GENOMIC DNA]</scope>
    <source>
        <strain evidence="10">CL2024</strain>
        <tissue evidence="10">Fresh tender leaves</tissue>
    </source>
</reference>
<dbReference type="Proteomes" id="UP001634007">
    <property type="component" value="Unassembled WGS sequence"/>
</dbReference>
<evidence type="ECO:0000259" key="9">
    <source>
        <dbReference type="PROSITE" id="PS50011"/>
    </source>
</evidence>
<dbReference type="Gene3D" id="3.30.200.20">
    <property type="entry name" value="Phosphorylase Kinase, domain 1"/>
    <property type="match status" value="1"/>
</dbReference>
<keyword evidence="2" id="KW-0808">Transferase</keyword>
<protein>
    <recommendedName>
        <fullName evidence="9">Protein kinase domain-containing protein</fullName>
    </recommendedName>
</protein>
<dbReference type="SMART" id="SM00220">
    <property type="entry name" value="S_TKc"/>
    <property type="match status" value="1"/>
</dbReference>
<keyword evidence="5 8" id="KW-1133">Transmembrane helix</keyword>
<keyword evidence="2" id="KW-0723">Serine/threonine-protein kinase</keyword>
<evidence type="ECO:0000256" key="5">
    <source>
        <dbReference type="ARBA" id="ARBA00022989"/>
    </source>
</evidence>
<dbReference type="Pfam" id="PF00069">
    <property type="entry name" value="Pkinase"/>
    <property type="match status" value="1"/>
</dbReference>
<dbReference type="GO" id="GO:0016020">
    <property type="term" value="C:membrane"/>
    <property type="evidence" value="ECO:0007669"/>
    <property type="project" value="UniProtKB-SubCell"/>
</dbReference>
<dbReference type="InterPro" id="IPR011009">
    <property type="entry name" value="Kinase-like_dom_sf"/>
</dbReference>
<evidence type="ECO:0000256" key="1">
    <source>
        <dbReference type="ARBA" id="ARBA00004479"/>
    </source>
</evidence>
<dbReference type="PROSITE" id="PS00108">
    <property type="entry name" value="PROTEIN_KINASE_ST"/>
    <property type="match status" value="1"/>
</dbReference>
<proteinExistence type="predicted"/>
<evidence type="ECO:0000256" key="6">
    <source>
        <dbReference type="ARBA" id="ARBA00023136"/>
    </source>
</evidence>
<evidence type="ECO:0000256" key="4">
    <source>
        <dbReference type="ARBA" id="ARBA00022729"/>
    </source>
</evidence>
<dbReference type="InterPro" id="IPR000719">
    <property type="entry name" value="Prot_kinase_dom"/>
</dbReference>
<dbReference type="AlphaFoldDB" id="A0ABD3L5W2"/>
<accession>A0ABD3L5W2</accession>
<keyword evidence="2" id="KW-0418">Kinase</keyword>
<evidence type="ECO:0000313" key="11">
    <source>
        <dbReference type="Proteomes" id="UP001634007"/>
    </source>
</evidence>
<feature type="transmembrane region" description="Helical" evidence="8">
    <location>
        <begin position="33"/>
        <end position="56"/>
    </location>
</feature>
<evidence type="ECO:0000256" key="8">
    <source>
        <dbReference type="SAM" id="Phobius"/>
    </source>
</evidence>
<keyword evidence="11" id="KW-1185">Reference proteome</keyword>
<keyword evidence="4" id="KW-0732">Signal</keyword>
<comment type="caution">
    <text evidence="10">The sequence shown here is derived from an EMBL/GenBank/DDBJ whole genome shotgun (WGS) entry which is preliminary data.</text>
</comment>
<keyword evidence="3 8" id="KW-0812">Transmembrane</keyword>
<dbReference type="Gene3D" id="1.10.510.10">
    <property type="entry name" value="Transferase(Phosphotransferase) domain 1"/>
    <property type="match status" value="1"/>
</dbReference>
<evidence type="ECO:0000256" key="2">
    <source>
        <dbReference type="ARBA" id="ARBA00022527"/>
    </source>
</evidence>
<dbReference type="PANTHER" id="PTHR27009">
    <property type="entry name" value="RUST RESISTANCE KINASE LR10-RELATED"/>
    <property type="match status" value="1"/>
</dbReference>
<organism evidence="10 11">
    <name type="scientific">Eucalyptus globulus</name>
    <name type="common">Tasmanian blue gum</name>
    <dbReference type="NCBI Taxonomy" id="34317"/>
    <lineage>
        <taxon>Eukaryota</taxon>
        <taxon>Viridiplantae</taxon>
        <taxon>Streptophyta</taxon>
        <taxon>Embryophyta</taxon>
        <taxon>Tracheophyta</taxon>
        <taxon>Spermatophyta</taxon>
        <taxon>Magnoliopsida</taxon>
        <taxon>eudicotyledons</taxon>
        <taxon>Gunneridae</taxon>
        <taxon>Pentapetalae</taxon>
        <taxon>rosids</taxon>
        <taxon>malvids</taxon>
        <taxon>Myrtales</taxon>
        <taxon>Myrtaceae</taxon>
        <taxon>Myrtoideae</taxon>
        <taxon>Eucalypteae</taxon>
        <taxon>Eucalyptus</taxon>
    </lineage>
</organism>